<evidence type="ECO:0000256" key="3">
    <source>
        <dbReference type="ARBA" id="ARBA00022723"/>
    </source>
</evidence>
<comment type="function">
    <text evidence="6 7">Removes the formyl group from the N-terminal Met of newly synthesized proteins.</text>
</comment>
<dbReference type="SUPFAM" id="SSF56420">
    <property type="entry name" value="Peptide deformylase"/>
    <property type="match status" value="1"/>
</dbReference>
<dbReference type="CDD" id="cd00487">
    <property type="entry name" value="Pep_deformylase"/>
    <property type="match status" value="1"/>
</dbReference>
<dbReference type="PANTHER" id="PTHR10458">
    <property type="entry name" value="PEPTIDE DEFORMYLASE"/>
    <property type="match status" value="1"/>
</dbReference>
<evidence type="ECO:0000256" key="6">
    <source>
        <dbReference type="ARBA" id="ARBA00037114"/>
    </source>
</evidence>
<keyword evidence="4 7" id="KW-0378">Hydrolase</keyword>
<organism evidence="9 10">
    <name type="scientific">Cordylochernes scorpioides</name>
    <dbReference type="NCBI Taxonomy" id="51811"/>
    <lineage>
        <taxon>Eukaryota</taxon>
        <taxon>Metazoa</taxon>
        <taxon>Ecdysozoa</taxon>
        <taxon>Arthropoda</taxon>
        <taxon>Chelicerata</taxon>
        <taxon>Arachnida</taxon>
        <taxon>Pseudoscorpiones</taxon>
        <taxon>Cheliferoidea</taxon>
        <taxon>Chernetidae</taxon>
        <taxon>Cordylochernes</taxon>
    </lineage>
</organism>
<comment type="catalytic activity">
    <reaction evidence="7">
        <text>N-terminal N-formyl-L-methionyl-[peptide] + H2O = N-terminal L-methionyl-[peptide] + formate</text>
        <dbReference type="Rhea" id="RHEA:24420"/>
        <dbReference type="Rhea" id="RHEA-COMP:10639"/>
        <dbReference type="Rhea" id="RHEA-COMP:10640"/>
        <dbReference type="ChEBI" id="CHEBI:15377"/>
        <dbReference type="ChEBI" id="CHEBI:15740"/>
        <dbReference type="ChEBI" id="CHEBI:49298"/>
        <dbReference type="ChEBI" id="CHEBI:64731"/>
        <dbReference type="EC" id="3.5.1.88"/>
    </reaction>
</comment>
<dbReference type="EMBL" id="CP092874">
    <property type="protein sequence ID" value="UYV75156.1"/>
    <property type="molecule type" value="Genomic_DNA"/>
</dbReference>
<dbReference type="EC" id="3.5.1.88" evidence="2 7"/>
<comment type="similarity">
    <text evidence="1 7">Belongs to the polypeptide deformylase family.</text>
</comment>
<evidence type="ECO:0000256" key="2">
    <source>
        <dbReference type="ARBA" id="ARBA00012175"/>
    </source>
</evidence>
<keyword evidence="10" id="KW-1185">Reference proteome</keyword>
<sequence>MDSHLNFSPDNLGAESEEQVVTAFSTLTSANSAFVGDYRRVRPGEPGCRGGSVGQGGYPRRSGGDGSNSIEPKGDRGEQTDRNAQCSRKISSLGKMPEYPQKPPYPFICRVGDPVLRRTAVPVEPSQIKTPEVQKRVNEVNLGLKLNQLGARHYKKQDVLQPFSLSQNDCVINHPMSTPSNPYSTFKFDLPCVRCFKAGQTCSIPTGIIFELVEQLNAFVIETESITQWQANLDPKEMAASDMRNGHHVQPLLTRRYYQLGQLSPVFLVSLLLFPLLLFHPGLGPTKIITQMTSLIKSEGCVGLSACQVGSPLAIFAVCVDKDFLRRTNPVIVRQHQMNLIPLTVVINPKVIPLSGEKITLPEGCASIYGYQAKVARFRNVRVTGLDIKGDKLSWDATGWAARILQHEADHLNGTLFLDLADCRTLEFDMWRYMHISYKHKTSILNAFVIKTGSTTQLQADLAPKEMAASDMRNRCHVQLLLTWSTNSAHPVFLD</sequence>
<dbReference type="PRINTS" id="PR01576">
    <property type="entry name" value="PDEFORMYLASE"/>
</dbReference>
<evidence type="ECO:0000256" key="5">
    <source>
        <dbReference type="ARBA" id="ARBA00022917"/>
    </source>
</evidence>
<gene>
    <name evidence="9" type="ORF">LAZ67_12002692</name>
</gene>
<evidence type="ECO:0000313" key="10">
    <source>
        <dbReference type="Proteomes" id="UP001235939"/>
    </source>
</evidence>
<name>A0ABY6L1Y8_9ARAC</name>
<accession>A0ABY6L1Y8</accession>
<dbReference type="Gene3D" id="3.90.45.10">
    <property type="entry name" value="Peptide deformylase"/>
    <property type="match status" value="1"/>
</dbReference>
<feature type="region of interest" description="Disordered" evidence="8">
    <location>
        <begin position="34"/>
        <end position="97"/>
    </location>
</feature>
<dbReference type="Pfam" id="PF01327">
    <property type="entry name" value="Pep_deformylase"/>
    <property type="match status" value="1"/>
</dbReference>
<feature type="compositionally biased region" description="Basic and acidic residues" evidence="8">
    <location>
        <begin position="72"/>
        <end position="81"/>
    </location>
</feature>
<keyword evidence="5 7" id="KW-0648">Protein biosynthesis</keyword>
<feature type="compositionally biased region" description="Gly residues" evidence="8">
    <location>
        <begin position="47"/>
        <end position="57"/>
    </location>
</feature>
<reference evidence="9 10" key="1">
    <citation type="submission" date="2022-01" db="EMBL/GenBank/DDBJ databases">
        <title>A chromosomal length assembly of Cordylochernes scorpioides.</title>
        <authorList>
            <person name="Zeh D."/>
            <person name="Zeh J."/>
        </authorList>
    </citation>
    <scope>NUCLEOTIDE SEQUENCE [LARGE SCALE GENOMIC DNA]</scope>
    <source>
        <strain evidence="9">IN4F17</strain>
        <tissue evidence="9">Whole Body</tissue>
    </source>
</reference>
<dbReference type="HAMAP" id="MF_00163">
    <property type="entry name" value="Pep_deformylase"/>
    <property type="match status" value="1"/>
</dbReference>
<evidence type="ECO:0000256" key="7">
    <source>
        <dbReference type="RuleBase" id="RU362111"/>
    </source>
</evidence>
<dbReference type="PANTHER" id="PTHR10458:SF2">
    <property type="entry name" value="PEPTIDE DEFORMYLASE, MITOCHONDRIAL"/>
    <property type="match status" value="1"/>
</dbReference>
<evidence type="ECO:0000256" key="8">
    <source>
        <dbReference type="SAM" id="MobiDB-lite"/>
    </source>
</evidence>
<keyword evidence="3 7" id="KW-0479">Metal-binding</keyword>
<evidence type="ECO:0000313" key="9">
    <source>
        <dbReference type="EMBL" id="UYV75156.1"/>
    </source>
</evidence>
<dbReference type="InterPro" id="IPR023635">
    <property type="entry name" value="Peptide_deformylase"/>
</dbReference>
<evidence type="ECO:0000256" key="1">
    <source>
        <dbReference type="ARBA" id="ARBA00010759"/>
    </source>
</evidence>
<protein>
    <recommendedName>
        <fullName evidence="2 7">Peptide deformylase</fullName>
        <ecNumber evidence="2 7">3.5.1.88</ecNumber>
    </recommendedName>
</protein>
<evidence type="ECO:0000256" key="4">
    <source>
        <dbReference type="ARBA" id="ARBA00022801"/>
    </source>
</evidence>
<dbReference type="InterPro" id="IPR036821">
    <property type="entry name" value="Peptide_deformylase_sf"/>
</dbReference>
<proteinExistence type="inferred from homology"/>
<dbReference type="Proteomes" id="UP001235939">
    <property type="component" value="Chromosome 12"/>
</dbReference>